<dbReference type="Pfam" id="PF01636">
    <property type="entry name" value="APH"/>
    <property type="match status" value="1"/>
</dbReference>
<evidence type="ECO:0000313" key="3">
    <source>
        <dbReference type="Proteomes" id="UP000186218"/>
    </source>
</evidence>
<keyword evidence="3" id="KW-1185">Reference proteome</keyword>
<keyword evidence="2" id="KW-0808">Transferase</keyword>
<dbReference type="InterPro" id="IPR052898">
    <property type="entry name" value="ACAD10-like"/>
</dbReference>
<dbReference type="OrthoDB" id="3806873at2"/>
<dbReference type="InterPro" id="IPR041726">
    <property type="entry name" value="ACAD10_11_N"/>
</dbReference>
<dbReference type="Proteomes" id="UP000186218">
    <property type="component" value="Unassembled WGS sequence"/>
</dbReference>
<dbReference type="SUPFAM" id="SSF56112">
    <property type="entry name" value="Protein kinase-like (PK-like)"/>
    <property type="match status" value="1"/>
</dbReference>
<dbReference type="RefSeq" id="WP_076476522.1">
    <property type="nucleotide sequence ID" value="NZ_FTNT01000002.1"/>
</dbReference>
<proteinExistence type="predicted"/>
<dbReference type="AlphaFoldDB" id="A0A1N7DG17"/>
<dbReference type="EMBL" id="FTNT01000002">
    <property type="protein sequence ID" value="SIR74758.1"/>
    <property type="molecule type" value="Genomic_DNA"/>
</dbReference>
<dbReference type="CDD" id="cd05154">
    <property type="entry name" value="ACAD10_11_N-like"/>
    <property type="match status" value="1"/>
</dbReference>
<dbReference type="GO" id="GO:0016301">
    <property type="term" value="F:kinase activity"/>
    <property type="evidence" value="ECO:0007669"/>
    <property type="project" value="UniProtKB-KW"/>
</dbReference>
<dbReference type="PANTHER" id="PTHR47829:SF1">
    <property type="entry name" value="HAD FAMILY PHOSPHATASE"/>
    <property type="match status" value="1"/>
</dbReference>
<dbReference type="Gene3D" id="3.30.200.20">
    <property type="entry name" value="Phosphorylase Kinase, domain 1"/>
    <property type="match status" value="1"/>
</dbReference>
<protein>
    <submittedName>
        <fullName evidence="2">Predicted kinase, aminoglycoside phosphotransferase (APT) family</fullName>
    </submittedName>
</protein>
<organism evidence="2 3">
    <name type="scientific">Williamsia sterculiae</name>
    <dbReference type="NCBI Taxonomy" id="1344003"/>
    <lineage>
        <taxon>Bacteria</taxon>
        <taxon>Bacillati</taxon>
        <taxon>Actinomycetota</taxon>
        <taxon>Actinomycetes</taxon>
        <taxon>Mycobacteriales</taxon>
        <taxon>Nocardiaceae</taxon>
        <taxon>Williamsia</taxon>
    </lineage>
</organism>
<dbReference type="Gene3D" id="3.90.1200.10">
    <property type="match status" value="1"/>
</dbReference>
<dbReference type="PANTHER" id="PTHR47829">
    <property type="entry name" value="HYDROLASE, PUTATIVE (AFU_ORTHOLOGUE AFUA_1G12880)-RELATED"/>
    <property type="match status" value="1"/>
</dbReference>
<dbReference type="STRING" id="1344003.SAMN05445060_0607"/>
<dbReference type="InterPro" id="IPR011009">
    <property type="entry name" value="Kinase-like_dom_sf"/>
</dbReference>
<reference evidence="2 3" key="1">
    <citation type="submission" date="2017-01" db="EMBL/GenBank/DDBJ databases">
        <authorList>
            <person name="Mah S.A."/>
            <person name="Swanson W.J."/>
            <person name="Moy G.W."/>
            <person name="Vacquier V.D."/>
        </authorList>
    </citation>
    <scope>NUCLEOTIDE SEQUENCE [LARGE SCALE GENOMIC DNA]</scope>
    <source>
        <strain evidence="2 3">CPCC 203464</strain>
    </source>
</reference>
<sequence length="351" mass="38238">MPDRDRRDQVAGVDPATLNRWLDEIGVRTPVQIERIGLGQSNLTYAITDGDGRRRVLRRPPVGTLLASAHDVLREARIMTALRDSAVPVPEVIAVAEAGELTDVPVVLMEFVDGVVLDRMDVATELGDDQRRAVGLAMPMTLARINGVDLDAVGLADLAGRKPYATRQLDRWSAQWQKSRWQNTETDDVPLMDQLAQRLRAAIPEQTEVTLVHGDFHLRNVIVAEHGGDIRAVVDWELSTLGDPLADIGSMLAYWAEPGDALGASFSMSALPGFPGRDELAEEYLAITGRSRESMQYWHALGVWKIAVIVAGVVARTTARPENRAQADTPSGGLVSQLAAEADVVATRYGI</sequence>
<dbReference type="InterPro" id="IPR002575">
    <property type="entry name" value="Aminoglycoside_PTrfase"/>
</dbReference>
<keyword evidence="2" id="KW-0418">Kinase</keyword>
<name>A0A1N7DG17_9NOCA</name>
<evidence type="ECO:0000313" key="2">
    <source>
        <dbReference type="EMBL" id="SIR74758.1"/>
    </source>
</evidence>
<feature type="domain" description="Aminoglycoside phosphotransferase" evidence="1">
    <location>
        <begin position="33"/>
        <end position="264"/>
    </location>
</feature>
<accession>A0A1N7DG17</accession>
<evidence type="ECO:0000259" key="1">
    <source>
        <dbReference type="Pfam" id="PF01636"/>
    </source>
</evidence>
<gene>
    <name evidence="2" type="ORF">SAMN05445060_0607</name>
</gene>